<dbReference type="EMBL" id="CP022990">
    <property type="protein sequence ID" value="ASW02104.1"/>
    <property type="molecule type" value="Genomic_DNA"/>
</dbReference>
<feature type="domain" description="OmpR/PhoB-type" evidence="9">
    <location>
        <begin position="132"/>
        <end position="231"/>
    </location>
</feature>
<evidence type="ECO:0000256" key="7">
    <source>
        <dbReference type="PROSITE-ProRule" id="PRU01091"/>
    </source>
</evidence>
<keyword evidence="2" id="KW-0902">Two-component regulatory system</keyword>
<keyword evidence="11" id="KW-1185">Reference proteome</keyword>
<dbReference type="InterPro" id="IPR001789">
    <property type="entry name" value="Sig_transdc_resp-reg_receiver"/>
</dbReference>
<evidence type="ECO:0000313" key="10">
    <source>
        <dbReference type="EMBL" id="ASW02104.1"/>
    </source>
</evidence>
<dbReference type="Pfam" id="PF00486">
    <property type="entry name" value="Trans_reg_C"/>
    <property type="match status" value="1"/>
</dbReference>
<dbReference type="KEGG" id="parb:CJU94_28720"/>
<keyword evidence="5" id="KW-0804">Transcription</keyword>
<dbReference type="CDD" id="cd00383">
    <property type="entry name" value="trans_reg_C"/>
    <property type="match status" value="1"/>
</dbReference>
<accession>A0A248VSV0</accession>
<evidence type="ECO:0000259" key="9">
    <source>
        <dbReference type="PROSITE" id="PS51755"/>
    </source>
</evidence>
<dbReference type="GO" id="GO:0005829">
    <property type="term" value="C:cytosol"/>
    <property type="evidence" value="ECO:0007669"/>
    <property type="project" value="TreeGrafter"/>
</dbReference>
<name>A0A248VSV0_9BURK</name>
<dbReference type="Proteomes" id="UP000215158">
    <property type="component" value="Chromosome 2"/>
</dbReference>
<dbReference type="OrthoDB" id="9127546at2"/>
<dbReference type="InterPro" id="IPR016032">
    <property type="entry name" value="Sig_transdc_resp-reg_C-effctor"/>
</dbReference>
<keyword evidence="1 6" id="KW-0597">Phosphoprotein</keyword>
<feature type="modified residue" description="4-aspartylphosphate" evidence="6">
    <location>
        <position position="53"/>
    </location>
</feature>
<dbReference type="PROSITE" id="PS50110">
    <property type="entry name" value="RESPONSE_REGULATORY"/>
    <property type="match status" value="1"/>
</dbReference>
<dbReference type="SMART" id="SM00862">
    <property type="entry name" value="Trans_reg_C"/>
    <property type="match status" value="1"/>
</dbReference>
<dbReference type="AlphaFoldDB" id="A0A248VSV0"/>
<evidence type="ECO:0000259" key="8">
    <source>
        <dbReference type="PROSITE" id="PS50110"/>
    </source>
</evidence>
<sequence>MSQHILFVGADAGLTAVVGESLRGQGCGASARPPGAGLKHVVEMERPSLVVLDISAPHGDGLAVLRDLRMSGNDVPVILLSASSKAIDRVIGLELGADDFMSKPADPAELLARIRVLLRRHGTLAPGAPETRPPYRFGRCELNFSARELRRDNEHFALRSSEFALLKIFVNHAMTVLTRVQLNEKLRGNSVLHQGRSLDVSIWRLRRLIEIDPSEPRYVQTVWGRGYVFVPHGELGAAERGAMIAPGV</sequence>
<dbReference type="Pfam" id="PF00072">
    <property type="entry name" value="Response_reg"/>
    <property type="match status" value="1"/>
</dbReference>
<evidence type="ECO:0000256" key="3">
    <source>
        <dbReference type="ARBA" id="ARBA00023015"/>
    </source>
</evidence>
<dbReference type="Gene3D" id="3.40.50.2300">
    <property type="match status" value="1"/>
</dbReference>
<dbReference type="InterPro" id="IPR036388">
    <property type="entry name" value="WH-like_DNA-bd_sf"/>
</dbReference>
<organism evidence="10 11">
    <name type="scientific">Paraburkholderia aromaticivorans</name>
    <dbReference type="NCBI Taxonomy" id="2026199"/>
    <lineage>
        <taxon>Bacteria</taxon>
        <taxon>Pseudomonadati</taxon>
        <taxon>Pseudomonadota</taxon>
        <taxon>Betaproteobacteria</taxon>
        <taxon>Burkholderiales</taxon>
        <taxon>Burkholderiaceae</taxon>
        <taxon>Paraburkholderia</taxon>
    </lineage>
</organism>
<dbReference type="InterPro" id="IPR039420">
    <property type="entry name" value="WalR-like"/>
</dbReference>
<dbReference type="Gene3D" id="6.10.250.690">
    <property type="match status" value="1"/>
</dbReference>
<dbReference type="SUPFAM" id="SSF46894">
    <property type="entry name" value="C-terminal effector domain of the bipartite response regulators"/>
    <property type="match status" value="1"/>
</dbReference>
<keyword evidence="3" id="KW-0805">Transcription regulation</keyword>
<dbReference type="PANTHER" id="PTHR48111">
    <property type="entry name" value="REGULATOR OF RPOS"/>
    <property type="match status" value="1"/>
</dbReference>
<proteinExistence type="predicted"/>
<evidence type="ECO:0000256" key="5">
    <source>
        <dbReference type="ARBA" id="ARBA00023163"/>
    </source>
</evidence>
<feature type="domain" description="Response regulatory" evidence="8">
    <location>
        <begin position="4"/>
        <end position="118"/>
    </location>
</feature>
<dbReference type="SUPFAM" id="SSF52172">
    <property type="entry name" value="CheY-like"/>
    <property type="match status" value="1"/>
</dbReference>
<dbReference type="GO" id="GO:0000976">
    <property type="term" value="F:transcription cis-regulatory region binding"/>
    <property type="evidence" value="ECO:0007669"/>
    <property type="project" value="TreeGrafter"/>
</dbReference>
<evidence type="ECO:0000256" key="4">
    <source>
        <dbReference type="ARBA" id="ARBA00023125"/>
    </source>
</evidence>
<protein>
    <submittedName>
        <fullName evidence="10">Two-component system response regulator OmpR</fullName>
    </submittedName>
</protein>
<dbReference type="InterPro" id="IPR011006">
    <property type="entry name" value="CheY-like_superfamily"/>
</dbReference>
<evidence type="ECO:0000313" key="11">
    <source>
        <dbReference type="Proteomes" id="UP000215158"/>
    </source>
</evidence>
<gene>
    <name evidence="10" type="primary">ompR</name>
    <name evidence="10" type="ORF">CJU94_28720</name>
</gene>
<dbReference type="RefSeq" id="WP_095421986.1">
    <property type="nucleotide sequence ID" value="NZ_CP022990.1"/>
</dbReference>
<evidence type="ECO:0000256" key="1">
    <source>
        <dbReference type="ARBA" id="ARBA00022553"/>
    </source>
</evidence>
<dbReference type="GO" id="GO:0006355">
    <property type="term" value="P:regulation of DNA-templated transcription"/>
    <property type="evidence" value="ECO:0007669"/>
    <property type="project" value="InterPro"/>
</dbReference>
<reference evidence="10 11" key="1">
    <citation type="submission" date="2017-08" db="EMBL/GenBank/DDBJ databases">
        <title>Identification and genetic characteristics of simultaneous BTEX- and naphthalene-degrading Paraburkholderia sp. BN5 isolated from petroleum-contaminated soil.</title>
        <authorList>
            <person name="Lee Y."/>
            <person name="Jeon C.O."/>
        </authorList>
    </citation>
    <scope>NUCLEOTIDE SEQUENCE [LARGE SCALE GENOMIC DNA]</scope>
    <source>
        <strain evidence="10 11">BN5</strain>
    </source>
</reference>
<dbReference type="PROSITE" id="PS51755">
    <property type="entry name" value="OMPR_PHOB"/>
    <property type="match status" value="1"/>
</dbReference>
<keyword evidence="4 7" id="KW-0238">DNA-binding</keyword>
<dbReference type="Gene3D" id="1.10.10.10">
    <property type="entry name" value="Winged helix-like DNA-binding domain superfamily/Winged helix DNA-binding domain"/>
    <property type="match status" value="1"/>
</dbReference>
<dbReference type="PANTHER" id="PTHR48111:SF4">
    <property type="entry name" value="DNA-BINDING DUAL TRANSCRIPTIONAL REGULATOR OMPR"/>
    <property type="match status" value="1"/>
</dbReference>
<evidence type="ECO:0000256" key="6">
    <source>
        <dbReference type="PROSITE-ProRule" id="PRU00169"/>
    </source>
</evidence>
<dbReference type="GO" id="GO:0000156">
    <property type="term" value="F:phosphorelay response regulator activity"/>
    <property type="evidence" value="ECO:0007669"/>
    <property type="project" value="TreeGrafter"/>
</dbReference>
<evidence type="ECO:0000256" key="2">
    <source>
        <dbReference type="ARBA" id="ARBA00023012"/>
    </source>
</evidence>
<dbReference type="GO" id="GO:0032993">
    <property type="term" value="C:protein-DNA complex"/>
    <property type="evidence" value="ECO:0007669"/>
    <property type="project" value="TreeGrafter"/>
</dbReference>
<feature type="DNA-binding region" description="OmpR/PhoB-type" evidence="7">
    <location>
        <begin position="132"/>
        <end position="231"/>
    </location>
</feature>
<dbReference type="InterPro" id="IPR001867">
    <property type="entry name" value="OmpR/PhoB-type_DNA-bd"/>
</dbReference>
<dbReference type="SMART" id="SM00448">
    <property type="entry name" value="REC"/>
    <property type="match status" value="1"/>
</dbReference>